<protein>
    <submittedName>
        <fullName evidence="1">Uncharacterized protein</fullName>
    </submittedName>
</protein>
<reference evidence="1 2" key="1">
    <citation type="submission" date="2019-06" db="EMBL/GenBank/DDBJ databases">
        <title>Genomic Encyclopedia of Type Strains, Phase IV (KMG-V): Genome sequencing to study the core and pangenomes of soil and plant-associated prokaryotes.</title>
        <authorList>
            <person name="Whitman W."/>
        </authorList>
    </citation>
    <scope>NUCLEOTIDE SEQUENCE [LARGE SCALE GENOMIC DNA]</scope>
    <source>
        <strain evidence="1 2">BR 510</strain>
    </source>
</reference>
<gene>
    <name evidence="1" type="ORF">FBZ96_105685</name>
</gene>
<proteinExistence type="predicted"/>
<keyword evidence="2" id="KW-1185">Reference proteome</keyword>
<evidence type="ECO:0000313" key="2">
    <source>
        <dbReference type="Proteomes" id="UP000319949"/>
    </source>
</evidence>
<organism evidence="1 2">
    <name type="scientific">Bradyrhizobium stylosanthis</name>
    <dbReference type="NCBI Taxonomy" id="1803665"/>
    <lineage>
        <taxon>Bacteria</taxon>
        <taxon>Pseudomonadati</taxon>
        <taxon>Pseudomonadota</taxon>
        <taxon>Alphaproteobacteria</taxon>
        <taxon>Hyphomicrobiales</taxon>
        <taxon>Nitrobacteraceae</taxon>
        <taxon>Bradyrhizobium</taxon>
    </lineage>
</organism>
<sequence length="56" mass="5692">MQGASTRSVDGMMLAIGMTDIPESQVSRLPARVVACHLPPSIAPSLAQNDVGAATA</sequence>
<evidence type="ECO:0000313" key="1">
    <source>
        <dbReference type="EMBL" id="TWA99006.1"/>
    </source>
</evidence>
<accession>A0A560DPH5</accession>
<comment type="caution">
    <text evidence="1">The sequence shown here is derived from an EMBL/GenBank/DDBJ whole genome shotgun (WGS) entry which is preliminary data.</text>
</comment>
<dbReference type="EMBL" id="VITK01000005">
    <property type="protein sequence ID" value="TWA99006.1"/>
    <property type="molecule type" value="Genomic_DNA"/>
</dbReference>
<dbReference type="Proteomes" id="UP000319949">
    <property type="component" value="Unassembled WGS sequence"/>
</dbReference>
<name>A0A560DPH5_9BRAD</name>
<dbReference type="AlphaFoldDB" id="A0A560DPH5"/>